<dbReference type="KEGG" id="gfs:119631666"/>
<dbReference type="RefSeq" id="XP_037879994.1">
    <property type="nucleotide sequence ID" value="XM_038024066.1"/>
</dbReference>
<keyword evidence="1" id="KW-0472">Membrane</keyword>
<evidence type="ECO:0000256" key="1">
    <source>
        <dbReference type="SAM" id="Phobius"/>
    </source>
</evidence>
<evidence type="ECO:0000313" key="2">
    <source>
        <dbReference type="Proteomes" id="UP000092443"/>
    </source>
</evidence>
<evidence type="ECO:0000313" key="3">
    <source>
        <dbReference type="RefSeq" id="XP_037879993.1"/>
    </source>
</evidence>
<dbReference type="AlphaFoldDB" id="A0A8U0W462"/>
<keyword evidence="1" id="KW-0812">Transmembrane</keyword>
<protein>
    <submittedName>
        <fullName evidence="3 4">Uncharacterized protein LOC119631666 isoform X1</fullName>
    </submittedName>
</protein>
<keyword evidence="1" id="KW-1133">Transmembrane helix</keyword>
<evidence type="ECO:0000313" key="4">
    <source>
        <dbReference type="RefSeq" id="XP_037879994.1"/>
    </source>
</evidence>
<gene>
    <name evidence="3 4" type="primary">LOC119631666</name>
</gene>
<sequence length="205" mass="24022">MNQWIRVYSFNIDCFCYAYCVDCQRSTLYQKRRHCKSIAIMIMLSIIWLQLLTNVYAGVYLLKFDMPDFLLDDSSSKSRIDDMLEVPVKHQQLSPLDYVNKWPVLRNLLTSTDKDNAISNNDDTNDVRDLYNKFVESLRTLTATPLRTLRSARSFRQSKAGLADLIINKAMISAVKRKPKKSDTQEYLTPCHFKICNYTSFRRMM</sequence>
<proteinExistence type="predicted"/>
<reference evidence="3 4" key="1">
    <citation type="submission" date="2025-04" db="UniProtKB">
        <authorList>
            <consortium name="RefSeq"/>
        </authorList>
    </citation>
    <scope>IDENTIFICATION</scope>
    <source>
        <tissue evidence="3 4">Whole body pupa</tissue>
    </source>
</reference>
<organism evidence="2 4">
    <name type="scientific">Glossina fuscipes</name>
    <dbReference type="NCBI Taxonomy" id="7396"/>
    <lineage>
        <taxon>Eukaryota</taxon>
        <taxon>Metazoa</taxon>
        <taxon>Ecdysozoa</taxon>
        <taxon>Arthropoda</taxon>
        <taxon>Hexapoda</taxon>
        <taxon>Insecta</taxon>
        <taxon>Pterygota</taxon>
        <taxon>Neoptera</taxon>
        <taxon>Endopterygota</taxon>
        <taxon>Diptera</taxon>
        <taxon>Brachycera</taxon>
        <taxon>Muscomorpha</taxon>
        <taxon>Hippoboscoidea</taxon>
        <taxon>Glossinidae</taxon>
        <taxon>Glossina</taxon>
    </lineage>
</organism>
<accession>A0A8U0W462</accession>
<keyword evidence="2" id="KW-1185">Reference proteome</keyword>
<dbReference type="Proteomes" id="UP000092443">
    <property type="component" value="Unplaced"/>
</dbReference>
<feature type="transmembrane region" description="Helical" evidence="1">
    <location>
        <begin position="38"/>
        <end position="62"/>
    </location>
</feature>
<name>A0A8U0W462_9MUSC</name>
<dbReference type="GeneID" id="119631666"/>
<dbReference type="RefSeq" id="XP_037879993.1">
    <property type="nucleotide sequence ID" value="XM_038024065.1"/>
</dbReference>